<protein>
    <recommendedName>
        <fullName evidence="10">Ionotropic glutamate receptor C-terminal domain-containing protein</fullName>
    </recommendedName>
</protein>
<feature type="domain" description="Ionotropic glutamate receptor C-terminal" evidence="10">
    <location>
        <begin position="79"/>
        <end position="343"/>
    </location>
</feature>
<feature type="transmembrane region" description="Helical" evidence="9">
    <location>
        <begin position="138"/>
        <end position="154"/>
    </location>
</feature>
<gene>
    <name evidence="11" type="ORF">O3P69_020268</name>
</gene>
<dbReference type="PANTHER" id="PTHR42643">
    <property type="entry name" value="IONOTROPIC RECEPTOR 20A-RELATED"/>
    <property type="match status" value="1"/>
</dbReference>
<evidence type="ECO:0000256" key="8">
    <source>
        <dbReference type="ARBA" id="ARBA00023180"/>
    </source>
</evidence>
<dbReference type="GO" id="GO:0005886">
    <property type="term" value="C:plasma membrane"/>
    <property type="evidence" value="ECO:0007669"/>
    <property type="project" value="UniProtKB-SubCell"/>
</dbReference>
<evidence type="ECO:0000256" key="4">
    <source>
        <dbReference type="ARBA" id="ARBA00022692"/>
    </source>
</evidence>
<feature type="transmembrane region" description="Helical" evidence="9">
    <location>
        <begin position="345"/>
        <end position="368"/>
    </location>
</feature>
<dbReference type="SUPFAM" id="SSF53850">
    <property type="entry name" value="Periplasmic binding protein-like II"/>
    <property type="match status" value="1"/>
</dbReference>
<dbReference type="Proteomes" id="UP001487740">
    <property type="component" value="Unassembled WGS sequence"/>
</dbReference>
<evidence type="ECO:0000256" key="1">
    <source>
        <dbReference type="ARBA" id="ARBA00004651"/>
    </source>
</evidence>
<evidence type="ECO:0000256" key="9">
    <source>
        <dbReference type="SAM" id="Phobius"/>
    </source>
</evidence>
<sequence>MGDALNFSPNPLPFEGWEVVLRRLRDREAFIWPVNLPILPDMVEEYDFSFFLERSTLAFTMAKPTLKPSWLSLYYPLQTEVWIFVAASVLILFIILLMIKHNVEGKRYETWLAVKLVIGTLLDEAIPGELPRKTPMRMLLTAWLIFTFIVGTVYRSNLTACLTIPTYPPRPETLVDLLNTGARVTIVDTMDIFVTSFKQSESTTLRTLTERMVYVPSFKEGMTESLTENSAHLYERLYMEVKVEEYFTNNDGSTSLYVTQGTLLDDFSAFLLIRDAPFRSKIDSCLMVFHESGLLTKWKTKVMDEIRHENQERRKTNILQGEEKKKTTDETDVISLTLLHMQGPLVLYLLTATVSFLAFISEISIGAYRHHNLKMSRRPPASK</sequence>
<name>A0AAW0TKI6_SCYPA</name>
<keyword evidence="8" id="KW-0325">Glycoprotein</keyword>
<dbReference type="EMBL" id="JARAKH010000029">
    <property type="protein sequence ID" value="KAK8388255.1"/>
    <property type="molecule type" value="Genomic_DNA"/>
</dbReference>
<keyword evidence="4 9" id="KW-0812">Transmembrane</keyword>
<evidence type="ECO:0000256" key="3">
    <source>
        <dbReference type="ARBA" id="ARBA00022475"/>
    </source>
</evidence>
<dbReference type="GO" id="GO:0050906">
    <property type="term" value="P:detection of stimulus involved in sensory perception"/>
    <property type="evidence" value="ECO:0007669"/>
    <property type="project" value="UniProtKB-ARBA"/>
</dbReference>
<keyword evidence="12" id="KW-1185">Reference proteome</keyword>
<dbReference type="PANTHER" id="PTHR42643:SF39">
    <property type="entry name" value="IONOTROPIC RECEPTOR 56A-RELATED"/>
    <property type="match status" value="1"/>
</dbReference>
<dbReference type="Gene3D" id="1.10.287.70">
    <property type="match status" value="1"/>
</dbReference>
<accession>A0AAW0TKI6</accession>
<evidence type="ECO:0000256" key="5">
    <source>
        <dbReference type="ARBA" id="ARBA00022989"/>
    </source>
</evidence>
<dbReference type="InterPro" id="IPR052192">
    <property type="entry name" value="Insect_Ionotropic_Sensory_Rcpt"/>
</dbReference>
<keyword evidence="6 9" id="KW-0472">Membrane</keyword>
<dbReference type="GO" id="GO:0015276">
    <property type="term" value="F:ligand-gated monoatomic ion channel activity"/>
    <property type="evidence" value="ECO:0007669"/>
    <property type="project" value="InterPro"/>
</dbReference>
<dbReference type="AlphaFoldDB" id="A0AAW0TKI6"/>
<organism evidence="11 12">
    <name type="scientific">Scylla paramamosain</name>
    <name type="common">Mud crab</name>
    <dbReference type="NCBI Taxonomy" id="85552"/>
    <lineage>
        <taxon>Eukaryota</taxon>
        <taxon>Metazoa</taxon>
        <taxon>Ecdysozoa</taxon>
        <taxon>Arthropoda</taxon>
        <taxon>Crustacea</taxon>
        <taxon>Multicrustacea</taxon>
        <taxon>Malacostraca</taxon>
        <taxon>Eumalacostraca</taxon>
        <taxon>Eucarida</taxon>
        <taxon>Decapoda</taxon>
        <taxon>Pleocyemata</taxon>
        <taxon>Brachyura</taxon>
        <taxon>Eubrachyura</taxon>
        <taxon>Portunoidea</taxon>
        <taxon>Portunidae</taxon>
        <taxon>Portuninae</taxon>
        <taxon>Scylla</taxon>
    </lineage>
</organism>
<keyword evidence="3" id="KW-1003">Cell membrane</keyword>
<comment type="subcellular location">
    <subcellularLocation>
        <location evidence="1">Cell membrane</location>
        <topology evidence="1">Multi-pass membrane protein</topology>
    </subcellularLocation>
</comment>
<evidence type="ECO:0000259" key="10">
    <source>
        <dbReference type="Pfam" id="PF00060"/>
    </source>
</evidence>
<evidence type="ECO:0000256" key="6">
    <source>
        <dbReference type="ARBA" id="ARBA00023136"/>
    </source>
</evidence>
<evidence type="ECO:0000256" key="2">
    <source>
        <dbReference type="ARBA" id="ARBA00008685"/>
    </source>
</evidence>
<keyword evidence="7" id="KW-0675">Receptor</keyword>
<proteinExistence type="inferred from homology"/>
<feature type="transmembrane region" description="Helical" evidence="9">
    <location>
        <begin position="81"/>
        <end position="99"/>
    </location>
</feature>
<evidence type="ECO:0000256" key="7">
    <source>
        <dbReference type="ARBA" id="ARBA00023170"/>
    </source>
</evidence>
<evidence type="ECO:0000313" key="11">
    <source>
        <dbReference type="EMBL" id="KAK8388255.1"/>
    </source>
</evidence>
<evidence type="ECO:0000313" key="12">
    <source>
        <dbReference type="Proteomes" id="UP001487740"/>
    </source>
</evidence>
<comment type="caution">
    <text evidence="11">The sequence shown here is derived from an EMBL/GenBank/DDBJ whole genome shotgun (WGS) entry which is preliminary data.</text>
</comment>
<dbReference type="Pfam" id="PF00060">
    <property type="entry name" value="Lig_chan"/>
    <property type="match status" value="1"/>
</dbReference>
<comment type="similarity">
    <text evidence="2">Belongs to the glutamate-gated ion channel (TC 1.A.10.1) family.</text>
</comment>
<keyword evidence="5 9" id="KW-1133">Transmembrane helix</keyword>
<reference evidence="11 12" key="1">
    <citation type="submission" date="2023-03" db="EMBL/GenBank/DDBJ databases">
        <title>High-quality genome of Scylla paramamosain provides insights in environmental adaptation.</title>
        <authorList>
            <person name="Zhang L."/>
        </authorList>
    </citation>
    <scope>NUCLEOTIDE SEQUENCE [LARGE SCALE GENOMIC DNA]</scope>
    <source>
        <strain evidence="11">LZ_2023a</strain>
        <tissue evidence="11">Muscle</tissue>
    </source>
</reference>
<dbReference type="InterPro" id="IPR001320">
    <property type="entry name" value="Iontro_rcpt_C"/>
</dbReference>